<organism evidence="2 3">
    <name type="scientific">Chitiniphilus purpureus</name>
    <dbReference type="NCBI Taxonomy" id="2981137"/>
    <lineage>
        <taxon>Bacteria</taxon>
        <taxon>Pseudomonadati</taxon>
        <taxon>Pseudomonadota</taxon>
        <taxon>Betaproteobacteria</taxon>
        <taxon>Neisseriales</taxon>
        <taxon>Chitinibacteraceae</taxon>
        <taxon>Chitiniphilus</taxon>
    </lineage>
</organism>
<dbReference type="RefSeq" id="WP_263125229.1">
    <property type="nucleotide sequence ID" value="NZ_CP106753.1"/>
</dbReference>
<evidence type="ECO:0000313" key="2">
    <source>
        <dbReference type="EMBL" id="UXY15794.1"/>
    </source>
</evidence>
<protein>
    <submittedName>
        <fullName evidence="2">Tetratricopeptide repeat protein</fullName>
    </submittedName>
</protein>
<dbReference type="SUPFAM" id="SSF53756">
    <property type="entry name" value="UDP-Glycosyltransferase/glycogen phosphorylase"/>
    <property type="match status" value="1"/>
</dbReference>
<dbReference type="InterPro" id="IPR011990">
    <property type="entry name" value="TPR-like_helical_dom_sf"/>
</dbReference>
<sequence length="587" mass="63335">MPDPSLADTLRTLLEQGESLSAYRLALAALDRNPADAACHRLAGACAAELGEQAQAERLWRTALALDPDDAATHFNLALLLEHNGQDRQAAAHYAATLARQPDDAEAIRRHGLLLARLHEYGPALPLLRRAAARAPLDAELQLALGDALAAAAPDDAEAHYLNALALAPQAVEPVANLALLLDNLGQTAEAEAHYRQALTLAPARAELHRNLAGLLARQGRTTEAEAAYAAALRHDPDAPATHSNLGVLLADLGREQEAEAAFRHALTLAPGYARARLNLAFLLLAQGRWHEGWLAHEARLDPGLPQPGRLPTDLGCPYWQGEPLGGKTVLLWLEQGYGDQLQFCRYATSLKESGAARVVLVCQPPLLRLLHTLAAADAVLPLDAAADASHGCDYWIMSMSLPRHFGLVDGPWPYLGADAAEQARWAPQLPQGPLRVGLFWRGNPRHHNDTRRSLPGPAVLAPLAVSEQIRFVSLQPGDTEAAAPPQLPLTRLGDALTDFADTAAILTQLDLLISVDSAVAHLAGALGVPCWILLPARGTDWRWLRNSRHSPWYPDNVQLFRQTTPGDWEGLIDHVAVTLAAWARGR</sequence>
<dbReference type="InterPro" id="IPR052943">
    <property type="entry name" value="TMTC_O-mannosyl-trnsfr"/>
</dbReference>
<dbReference type="PANTHER" id="PTHR44809">
    <property type="match status" value="1"/>
</dbReference>
<keyword evidence="1" id="KW-0802">TPR repeat</keyword>
<keyword evidence="3" id="KW-1185">Reference proteome</keyword>
<dbReference type="Pfam" id="PF13432">
    <property type="entry name" value="TPR_16"/>
    <property type="match status" value="1"/>
</dbReference>
<accession>A0ABY6DN54</accession>
<gene>
    <name evidence="2" type="ORF">N8I74_01900</name>
</gene>
<dbReference type="SUPFAM" id="SSF48452">
    <property type="entry name" value="TPR-like"/>
    <property type="match status" value="2"/>
</dbReference>
<dbReference type="PROSITE" id="PS50005">
    <property type="entry name" value="TPR"/>
    <property type="match status" value="2"/>
</dbReference>
<dbReference type="EMBL" id="CP106753">
    <property type="protein sequence ID" value="UXY15794.1"/>
    <property type="molecule type" value="Genomic_DNA"/>
</dbReference>
<dbReference type="InterPro" id="IPR019734">
    <property type="entry name" value="TPR_rpt"/>
</dbReference>
<evidence type="ECO:0000256" key="1">
    <source>
        <dbReference type="PROSITE-ProRule" id="PRU00339"/>
    </source>
</evidence>
<dbReference type="Gene3D" id="3.40.50.2000">
    <property type="entry name" value="Glycogen Phosphorylase B"/>
    <property type="match status" value="1"/>
</dbReference>
<feature type="repeat" description="TPR" evidence="1">
    <location>
        <begin position="240"/>
        <end position="273"/>
    </location>
</feature>
<dbReference type="PANTHER" id="PTHR44809:SF1">
    <property type="entry name" value="PROTEIN O-MANNOSYL-TRANSFERASE TMTC1"/>
    <property type="match status" value="1"/>
</dbReference>
<feature type="repeat" description="TPR" evidence="1">
    <location>
        <begin position="206"/>
        <end position="239"/>
    </location>
</feature>
<dbReference type="Pfam" id="PF13181">
    <property type="entry name" value="TPR_8"/>
    <property type="match status" value="1"/>
</dbReference>
<proteinExistence type="predicted"/>
<dbReference type="Proteomes" id="UP001061302">
    <property type="component" value="Chromosome"/>
</dbReference>
<reference evidence="2" key="1">
    <citation type="submission" date="2022-10" db="EMBL/GenBank/DDBJ databases">
        <title>Chitiniphilus purpureus sp. nov., a novel chitin-degrading bacterium isolated from crawfish pond sediment.</title>
        <authorList>
            <person name="Li K."/>
        </authorList>
    </citation>
    <scope>NUCLEOTIDE SEQUENCE</scope>
    <source>
        <strain evidence="2">CD1</strain>
    </source>
</reference>
<dbReference type="SMART" id="SM00028">
    <property type="entry name" value="TPR"/>
    <property type="match status" value="6"/>
</dbReference>
<dbReference type="Gene3D" id="1.25.40.10">
    <property type="entry name" value="Tetratricopeptide repeat domain"/>
    <property type="match status" value="4"/>
</dbReference>
<name>A0ABY6DN54_9NEIS</name>
<evidence type="ECO:0000313" key="3">
    <source>
        <dbReference type="Proteomes" id="UP001061302"/>
    </source>
</evidence>
<dbReference type="Pfam" id="PF13431">
    <property type="entry name" value="TPR_17"/>
    <property type="match status" value="1"/>
</dbReference>